<evidence type="ECO:0000313" key="12">
    <source>
        <dbReference type="Proteomes" id="UP000321234"/>
    </source>
</evidence>
<comment type="caution">
    <text evidence="11">The sequence shown here is derived from an EMBL/GenBank/DDBJ whole genome shotgun (WGS) entry which is preliminary data.</text>
</comment>
<feature type="binding site" description="axial binding residue" evidence="8">
    <location>
        <position position="291"/>
    </location>
    <ligand>
        <name>heme b</name>
        <dbReference type="ChEBI" id="CHEBI:60344"/>
    </ligand>
    <ligandPart>
        <name>Fe</name>
        <dbReference type="ChEBI" id="CHEBI:18248"/>
    </ligandPart>
</feature>
<dbReference type="AlphaFoldDB" id="A0A5C8Z0N2"/>
<evidence type="ECO:0000256" key="8">
    <source>
        <dbReference type="HAMAP-Rule" id="MF_01961"/>
    </source>
</evidence>
<dbReference type="InterPro" id="IPR002016">
    <property type="entry name" value="Haem_peroxidase"/>
</dbReference>
<dbReference type="GO" id="GO:0004096">
    <property type="term" value="F:catalase activity"/>
    <property type="evidence" value="ECO:0007669"/>
    <property type="project" value="UniProtKB-UniRule"/>
</dbReference>
<evidence type="ECO:0000256" key="9">
    <source>
        <dbReference type="RuleBase" id="RU003451"/>
    </source>
</evidence>
<dbReference type="PANTHER" id="PTHR30555">
    <property type="entry name" value="HYDROPEROXIDASE I, BIFUNCTIONAL CATALASE-PEROXIDASE"/>
    <property type="match status" value="1"/>
</dbReference>
<gene>
    <name evidence="8 11" type="primary">katG</name>
    <name evidence="11" type="ORF">FMM08_21920</name>
</gene>
<reference evidence="11 12" key="1">
    <citation type="submission" date="2019-07" db="EMBL/GenBank/DDBJ databases">
        <title>Quadrisphaera sp. strain DD2A genome sequencing and assembly.</title>
        <authorList>
            <person name="Kim I."/>
        </authorList>
    </citation>
    <scope>NUCLEOTIDE SEQUENCE [LARGE SCALE GENOMIC DNA]</scope>
    <source>
        <strain evidence="11 12">DD2A</strain>
    </source>
</reference>
<keyword evidence="6 8" id="KW-0376">Hydrogen peroxide</keyword>
<comment type="PTM">
    <text evidence="8">Formation of the three residue Trp-Tyr-Met cross-link is important for the catalase, but not the peroxidase activity of the enzyme.</text>
</comment>
<evidence type="ECO:0000313" key="11">
    <source>
        <dbReference type="EMBL" id="TXR51685.1"/>
    </source>
</evidence>
<evidence type="ECO:0000256" key="2">
    <source>
        <dbReference type="ARBA" id="ARBA00022617"/>
    </source>
</evidence>
<dbReference type="GO" id="GO:0020037">
    <property type="term" value="F:heme binding"/>
    <property type="evidence" value="ECO:0007669"/>
    <property type="project" value="InterPro"/>
</dbReference>
<dbReference type="Pfam" id="PF00141">
    <property type="entry name" value="peroxidase"/>
    <property type="match status" value="2"/>
</dbReference>
<evidence type="ECO:0000256" key="7">
    <source>
        <dbReference type="ARBA" id="ARBA00049145"/>
    </source>
</evidence>
<sequence length="782" mass="84556">MTANPAADATGYSTYDDVLEGKCPFGGNTVGGAQTSPPTLSDWYPDRLRVEQLHRDGRAADPLADLDHPAAFATIDLEELKADITRLLTTSVSWWPSDYGNYAPQMVRMAWHSAGTYRIADGRGGAGQAMQRFAPISSWWDNGNTDKSRRLLWPVKQKYGAALSWADLIVLTGNCALEVMGFPTIGFGGGRRDAWEADDATYWGPEHLDMTDPGSYDDMVDRSGRWTAEPGEPGYELQQPLAASHQALIYVNPEGPGANGDPAASAVDIRITFGRMAMNDVETVALIAGGHAFGKSHGAVPADQIGAPPENAPMEAMGLGWHNPVGSGNAEHTMTNGIEGSWTPSPTQWDNSYLENLFRYEWEQTRSPAGALQWTPSDPSAPKTPDAHRAGVEHSLMMMTSDIALKVDPVYREVCQRFLADFDLFTDEFAKAWHKLTHRDMGPKSRYLGPDVAAEDFIWQDPLPAREHPVVSAADVDRLKRAVHDTGLSVSDLAFTAFSSAVTHRESDKRGGANGARIALEPQKDWPVNRRTVPVVAALRDVAAAFNASAVGDAARVSLADVIVLAGCVAVEDAAAAAGSTVSVPFTPGRVDATQDQTDVAQFQWLAPVVDGFRNYEQPDLASVTDVAPERFFLDEASLLGLTAPEWVVLTGGLRVLGCNHDGSAHGVFTERVGALTTDFFTTLTTMDLQWAAADDAAGRPTRFTLDDRDTGVQVHTATRNDLVFGSNAQLRAVAEVYAARDGQERFVRDFVAVWDKLMMADRYDVDPSTAPTPRVPAALAG</sequence>
<feature type="cross-link" description="Tryptophyl-tyrosyl-methioninium (Tyr-Met) (with Trp-111)" evidence="8">
    <location>
        <begin position="250"/>
        <end position="276"/>
    </location>
</feature>
<dbReference type="NCBIfam" id="NF011635">
    <property type="entry name" value="PRK15061.1"/>
    <property type="match status" value="1"/>
</dbReference>
<name>A0A5C8Z0N2_9ACTN</name>
<comment type="similarity">
    <text evidence="8 9">Belongs to the peroxidase family. Peroxidase/catalase subfamily.</text>
</comment>
<dbReference type="PROSITE" id="PS00436">
    <property type="entry name" value="PEROXIDASE_2"/>
    <property type="match status" value="1"/>
</dbReference>
<dbReference type="GO" id="GO:0070301">
    <property type="term" value="P:cellular response to hydrogen peroxide"/>
    <property type="evidence" value="ECO:0007669"/>
    <property type="project" value="TreeGrafter"/>
</dbReference>
<evidence type="ECO:0000256" key="1">
    <source>
        <dbReference type="ARBA" id="ARBA00022559"/>
    </source>
</evidence>
<dbReference type="GO" id="GO:0005829">
    <property type="term" value="C:cytosol"/>
    <property type="evidence" value="ECO:0007669"/>
    <property type="project" value="TreeGrafter"/>
</dbReference>
<dbReference type="PROSITE" id="PS50873">
    <property type="entry name" value="PEROXIDASE_4"/>
    <property type="match status" value="1"/>
</dbReference>
<evidence type="ECO:0000259" key="10">
    <source>
        <dbReference type="PROSITE" id="PS50873"/>
    </source>
</evidence>
<dbReference type="PRINTS" id="PR00458">
    <property type="entry name" value="PEROXIDASE"/>
</dbReference>
<proteinExistence type="inferred from homology"/>
<dbReference type="OrthoDB" id="9759743at2"/>
<dbReference type="InterPro" id="IPR019793">
    <property type="entry name" value="Peroxidases_heam-ligand_BS"/>
</dbReference>
<comment type="function">
    <text evidence="8">Bifunctional enzyme with both catalase and broad-spectrum peroxidase activity.</text>
</comment>
<organism evidence="11 12">
    <name type="scientific">Quadrisphaera setariae</name>
    <dbReference type="NCBI Taxonomy" id="2593304"/>
    <lineage>
        <taxon>Bacteria</taxon>
        <taxon>Bacillati</taxon>
        <taxon>Actinomycetota</taxon>
        <taxon>Actinomycetes</taxon>
        <taxon>Kineosporiales</taxon>
        <taxon>Kineosporiaceae</taxon>
        <taxon>Quadrisphaera</taxon>
    </lineage>
</organism>
<keyword evidence="5 8" id="KW-0408">Iron</keyword>
<evidence type="ECO:0000256" key="5">
    <source>
        <dbReference type="ARBA" id="ARBA00023004"/>
    </source>
</evidence>
<dbReference type="InterPro" id="IPR010255">
    <property type="entry name" value="Haem_peroxidase_sf"/>
</dbReference>
<keyword evidence="12" id="KW-1185">Reference proteome</keyword>
<dbReference type="GO" id="GO:0046872">
    <property type="term" value="F:metal ion binding"/>
    <property type="evidence" value="ECO:0007669"/>
    <property type="project" value="UniProtKB-KW"/>
</dbReference>
<dbReference type="EC" id="1.11.1.21" evidence="8 9"/>
<protein>
    <recommendedName>
        <fullName evidence="8 9">Catalase-peroxidase</fullName>
        <shortName evidence="8">CP</shortName>
        <ecNumber evidence="8 9">1.11.1.21</ecNumber>
    </recommendedName>
    <alternativeName>
        <fullName evidence="8">Peroxidase/catalase</fullName>
    </alternativeName>
</protein>
<keyword evidence="4 8" id="KW-0560">Oxidoreductase</keyword>
<keyword evidence="2 8" id="KW-0349">Heme</keyword>
<dbReference type="PANTHER" id="PTHR30555:SF0">
    <property type="entry name" value="CATALASE-PEROXIDASE"/>
    <property type="match status" value="1"/>
</dbReference>
<dbReference type="RefSeq" id="WP_147928479.1">
    <property type="nucleotide sequence ID" value="NZ_VKAC01000019.1"/>
</dbReference>
<feature type="site" description="Transition state stabilizer" evidence="8">
    <location>
        <position position="108"/>
    </location>
</feature>
<keyword evidence="3 8" id="KW-0479">Metal-binding</keyword>
<evidence type="ECO:0000256" key="3">
    <source>
        <dbReference type="ARBA" id="ARBA00022723"/>
    </source>
</evidence>
<dbReference type="NCBIfam" id="TIGR00198">
    <property type="entry name" value="cat_per_HPI"/>
    <property type="match status" value="1"/>
</dbReference>
<evidence type="ECO:0000256" key="6">
    <source>
        <dbReference type="ARBA" id="ARBA00023324"/>
    </source>
</evidence>
<dbReference type="HAMAP" id="MF_01961">
    <property type="entry name" value="Catal_peroxid"/>
    <property type="match status" value="1"/>
</dbReference>
<comment type="catalytic activity">
    <reaction evidence="8 9">
        <text>H2O2 + AH2 = A + 2 H2O</text>
        <dbReference type="Rhea" id="RHEA:30275"/>
        <dbReference type="ChEBI" id="CHEBI:13193"/>
        <dbReference type="ChEBI" id="CHEBI:15377"/>
        <dbReference type="ChEBI" id="CHEBI:16240"/>
        <dbReference type="ChEBI" id="CHEBI:17499"/>
        <dbReference type="EC" id="1.11.1.21"/>
    </reaction>
</comment>
<evidence type="ECO:0000256" key="4">
    <source>
        <dbReference type="ARBA" id="ARBA00023002"/>
    </source>
</evidence>
<dbReference type="Gene3D" id="1.10.520.10">
    <property type="match status" value="2"/>
</dbReference>
<dbReference type="InterPro" id="IPR019794">
    <property type="entry name" value="Peroxidases_AS"/>
</dbReference>
<comment type="cofactor">
    <cofactor evidence="8">
        <name>heme b</name>
        <dbReference type="ChEBI" id="CHEBI:60344"/>
    </cofactor>
    <text evidence="8">Binds 1 heme b (iron(II)-protoporphyrin IX) group per dimer.</text>
</comment>
<dbReference type="InterPro" id="IPR000763">
    <property type="entry name" value="Catalase_peroxidase"/>
</dbReference>
<feature type="domain" description="Plant heme peroxidase family profile" evidence="10">
    <location>
        <begin position="163"/>
        <end position="449"/>
    </location>
</feature>
<dbReference type="EMBL" id="VKAC01000019">
    <property type="protein sequence ID" value="TXR51685.1"/>
    <property type="molecule type" value="Genomic_DNA"/>
</dbReference>
<feature type="active site" description="Proton acceptor" evidence="8">
    <location>
        <position position="112"/>
    </location>
</feature>
<comment type="subunit">
    <text evidence="8">Homodimer or homotetramer.</text>
</comment>
<comment type="catalytic activity">
    <reaction evidence="7 8 9">
        <text>2 H2O2 = O2 + 2 H2O</text>
        <dbReference type="Rhea" id="RHEA:20309"/>
        <dbReference type="ChEBI" id="CHEBI:15377"/>
        <dbReference type="ChEBI" id="CHEBI:15379"/>
        <dbReference type="ChEBI" id="CHEBI:16240"/>
        <dbReference type="EC" id="1.11.1.21"/>
    </reaction>
</comment>
<dbReference type="Proteomes" id="UP000321234">
    <property type="component" value="Unassembled WGS sequence"/>
</dbReference>
<keyword evidence="1 8" id="KW-0575">Peroxidase</keyword>
<dbReference type="Gene3D" id="1.10.420.10">
    <property type="entry name" value="Peroxidase, domain 2"/>
    <property type="match status" value="2"/>
</dbReference>
<dbReference type="SUPFAM" id="SSF48113">
    <property type="entry name" value="Heme-dependent peroxidases"/>
    <property type="match status" value="2"/>
</dbReference>
<dbReference type="PROSITE" id="PS00435">
    <property type="entry name" value="PEROXIDASE_1"/>
    <property type="match status" value="1"/>
</dbReference>
<dbReference type="PRINTS" id="PR00460">
    <property type="entry name" value="BPEROXIDASE"/>
</dbReference>
<dbReference type="GO" id="GO:0042744">
    <property type="term" value="P:hydrogen peroxide catabolic process"/>
    <property type="evidence" value="ECO:0007669"/>
    <property type="project" value="UniProtKB-KW"/>
</dbReference>
<comment type="caution">
    <text evidence="8">Lacks conserved residue(s) required for the propagation of feature annotation.</text>
</comment>
<accession>A0A5C8Z0N2</accession>